<organism evidence="2 3">
    <name type="scientific">Streptosporangium oxazolinicum</name>
    <dbReference type="NCBI Taxonomy" id="909287"/>
    <lineage>
        <taxon>Bacteria</taxon>
        <taxon>Bacillati</taxon>
        <taxon>Actinomycetota</taxon>
        <taxon>Actinomycetes</taxon>
        <taxon>Streptosporangiales</taxon>
        <taxon>Streptosporangiaceae</taxon>
        <taxon>Streptosporangium</taxon>
    </lineage>
</organism>
<comment type="caution">
    <text evidence="2">The sequence shown here is derived from an EMBL/GenBank/DDBJ whole genome shotgun (WGS) entry which is preliminary data.</text>
</comment>
<reference evidence="3" key="1">
    <citation type="journal article" date="2019" name="Int. J. Syst. Evol. Microbiol.">
        <title>The Global Catalogue of Microorganisms (GCM) 10K type strain sequencing project: providing services to taxonomists for standard genome sequencing and annotation.</title>
        <authorList>
            <consortium name="The Broad Institute Genomics Platform"/>
            <consortium name="The Broad Institute Genome Sequencing Center for Infectious Disease"/>
            <person name="Wu L."/>
            <person name="Ma J."/>
        </authorList>
    </citation>
    <scope>NUCLEOTIDE SEQUENCE [LARGE SCALE GENOMIC DNA]</scope>
    <source>
        <strain evidence="3">JCM 17388</strain>
    </source>
</reference>
<evidence type="ECO:0000313" key="2">
    <source>
        <dbReference type="EMBL" id="GAA4186892.1"/>
    </source>
</evidence>
<dbReference type="Proteomes" id="UP001501251">
    <property type="component" value="Unassembled WGS sequence"/>
</dbReference>
<evidence type="ECO:0000313" key="3">
    <source>
        <dbReference type="Proteomes" id="UP001501251"/>
    </source>
</evidence>
<feature type="region of interest" description="Disordered" evidence="1">
    <location>
        <begin position="14"/>
        <end position="48"/>
    </location>
</feature>
<dbReference type="EMBL" id="BAABAQ010000003">
    <property type="protein sequence ID" value="GAA4186892.1"/>
    <property type="molecule type" value="Genomic_DNA"/>
</dbReference>
<evidence type="ECO:0000256" key="1">
    <source>
        <dbReference type="SAM" id="MobiDB-lite"/>
    </source>
</evidence>
<dbReference type="RefSeq" id="WP_344917296.1">
    <property type="nucleotide sequence ID" value="NZ_BAABAQ010000003.1"/>
</dbReference>
<name>A0ABP8ANR4_9ACTN</name>
<feature type="compositionally biased region" description="Basic and acidic residues" evidence="1">
    <location>
        <begin position="14"/>
        <end position="35"/>
    </location>
</feature>
<gene>
    <name evidence="2" type="ORF">GCM10022252_19560</name>
</gene>
<protein>
    <submittedName>
        <fullName evidence="2">Uncharacterized protein</fullName>
    </submittedName>
</protein>
<proteinExistence type="predicted"/>
<keyword evidence="3" id="KW-1185">Reference proteome</keyword>
<accession>A0ABP8ANR4</accession>
<sequence>MDYDEIWAKIEAASERRGRESSDEALRAYREDLRKPPPPPSVIPEPENLGDGVLRFRCPICPWYYDEQMDSQSPGRVMLSADFTAQDLIEQLAVEGEARTNALLVRTEREFITHYADKHPGR</sequence>